<evidence type="ECO:0000313" key="1">
    <source>
        <dbReference type="EMBL" id="GEM48580.1"/>
    </source>
</evidence>
<dbReference type="EMBL" id="BJXB01000022">
    <property type="protein sequence ID" value="GEM48580.1"/>
    <property type="molecule type" value="Genomic_DNA"/>
</dbReference>
<reference evidence="1 2" key="1">
    <citation type="submission" date="2019-07" db="EMBL/GenBank/DDBJ databases">
        <title>Whole genome shotgun sequence of Deinococcus cellulosilyticus NBRC 106333.</title>
        <authorList>
            <person name="Hosoyama A."/>
            <person name="Uohara A."/>
            <person name="Ohji S."/>
            <person name="Ichikawa N."/>
        </authorList>
    </citation>
    <scope>NUCLEOTIDE SEQUENCE [LARGE SCALE GENOMIC DNA]</scope>
    <source>
        <strain evidence="1 2">NBRC 106333</strain>
    </source>
</reference>
<keyword evidence="2" id="KW-1185">Reference proteome</keyword>
<name>A0A511N6Y6_DEIC1</name>
<dbReference type="PANTHER" id="PTHR38479:SF2">
    <property type="entry name" value="WINGED HELIX DNA-BINDING DOMAIN-CONTAINING PROTEIN"/>
    <property type="match status" value="1"/>
</dbReference>
<evidence type="ECO:0000313" key="2">
    <source>
        <dbReference type="Proteomes" id="UP000321306"/>
    </source>
</evidence>
<protein>
    <recommendedName>
        <fullName evidence="3">Winged helix DNA-binding domain-containing protein</fullName>
    </recommendedName>
</protein>
<dbReference type="Proteomes" id="UP000321306">
    <property type="component" value="Unassembled WGS sequence"/>
</dbReference>
<dbReference type="InterPro" id="IPR009351">
    <property type="entry name" value="AlkZ-like"/>
</dbReference>
<sequence length="369" mass="41359">MPTSPDVLSVRALNRATLHRQHLIQRSDAMPLDLIQHLVGLQAQMPNPPYVGLWARLEHFHKADLTCLIEERKVVRAALMRSTLHLVTAQDYLELKPLIQPVLERQYRGSYGKQLNGLDPAEVAAAAREILRQQPLNNQDLGLKLQEVWPDHDPHALAQAARNFEGLIHVPPAGTWGHHKSALLSPGEVYLGEAVASRPDLGQLILRYLGAFGPATLKDISVWSGLTSLKPALQERQGVLRTFRDELGRELFDLADAALPDPDLPISPRFLPEFDNLLLSHFDRSRVMDAAAKEKVFTRNGIIRSAVLIDGFVQGLWKVEEGQKGNVLRVQMFQPFSKQDRDMLVQEGLKLLDFVAEEGTENQVQFSGF</sequence>
<gene>
    <name evidence="1" type="ORF">DC3_42150</name>
</gene>
<dbReference type="AlphaFoldDB" id="A0A511N6Y6"/>
<comment type="caution">
    <text evidence="1">The sequence shown here is derived from an EMBL/GenBank/DDBJ whole genome shotgun (WGS) entry which is preliminary data.</text>
</comment>
<dbReference type="RefSeq" id="WP_186816164.1">
    <property type="nucleotide sequence ID" value="NZ_BJXB01000022.1"/>
</dbReference>
<dbReference type="PANTHER" id="PTHR38479">
    <property type="entry name" value="LMO0824 PROTEIN"/>
    <property type="match status" value="1"/>
</dbReference>
<dbReference type="Pfam" id="PF06224">
    <property type="entry name" value="AlkZ-like"/>
    <property type="match status" value="1"/>
</dbReference>
<accession>A0A511N6Y6</accession>
<evidence type="ECO:0008006" key="3">
    <source>
        <dbReference type="Google" id="ProtNLM"/>
    </source>
</evidence>
<organism evidence="1 2">
    <name type="scientific">Deinococcus cellulosilyticus (strain DSM 18568 / NBRC 106333 / KACC 11606 / 5516J-15)</name>
    <dbReference type="NCBI Taxonomy" id="1223518"/>
    <lineage>
        <taxon>Bacteria</taxon>
        <taxon>Thermotogati</taxon>
        <taxon>Deinococcota</taxon>
        <taxon>Deinococci</taxon>
        <taxon>Deinococcales</taxon>
        <taxon>Deinococcaceae</taxon>
        <taxon>Deinococcus</taxon>
    </lineage>
</organism>
<proteinExistence type="predicted"/>